<dbReference type="EMBL" id="DSUT01000142">
    <property type="protein sequence ID" value="HGK28615.1"/>
    <property type="molecule type" value="Genomic_DNA"/>
</dbReference>
<gene>
    <name evidence="2" type="ORF">ENS41_06630</name>
</gene>
<protein>
    <recommendedName>
        <fullName evidence="3">DUF3108 domain-containing protein</fullName>
    </recommendedName>
</protein>
<dbReference type="AlphaFoldDB" id="A0A7C4GH12"/>
<evidence type="ECO:0000313" key="2">
    <source>
        <dbReference type="EMBL" id="HGK28615.1"/>
    </source>
</evidence>
<accession>A0A7C4GH12</accession>
<sequence length="231" mass="26883">MTAAGLLFLLLLVPDPAVIDSVFARQARVAQELAGVEYLADFAYVETDLRTGTANSINCRRKVRMGRYEDQTYEFLAASLDGREVFGSEKERVCRDLVRKGLVARKTLLPFFLESRPEYRYSVLGRFRWQGHDVWAVGFEPRRPTDRHIRGFGYVLTTTYDVIHLEFIPAKLPFVVTEARLALDYAPVQGWWLPERFVLDMDLRLAIVVEVMRRHIHINDRYRDYRLLPGE</sequence>
<evidence type="ECO:0000256" key="1">
    <source>
        <dbReference type="SAM" id="SignalP"/>
    </source>
</evidence>
<feature type="signal peptide" evidence="1">
    <location>
        <begin position="1"/>
        <end position="19"/>
    </location>
</feature>
<keyword evidence="1" id="KW-0732">Signal</keyword>
<name>A0A7C4GH12_UNCW3</name>
<evidence type="ECO:0008006" key="3">
    <source>
        <dbReference type="Google" id="ProtNLM"/>
    </source>
</evidence>
<feature type="chain" id="PRO_5027684410" description="DUF3108 domain-containing protein" evidence="1">
    <location>
        <begin position="20"/>
        <end position="231"/>
    </location>
</feature>
<proteinExistence type="predicted"/>
<reference evidence="2" key="1">
    <citation type="journal article" date="2020" name="mSystems">
        <title>Genome- and Community-Level Interaction Insights into Carbon Utilization and Element Cycling Functions of Hydrothermarchaeota in Hydrothermal Sediment.</title>
        <authorList>
            <person name="Zhou Z."/>
            <person name="Liu Y."/>
            <person name="Xu W."/>
            <person name="Pan J."/>
            <person name="Luo Z.H."/>
            <person name="Li M."/>
        </authorList>
    </citation>
    <scope>NUCLEOTIDE SEQUENCE [LARGE SCALE GENOMIC DNA]</scope>
    <source>
        <strain evidence="2">SpSt-488</strain>
    </source>
</reference>
<comment type="caution">
    <text evidence="2">The sequence shown here is derived from an EMBL/GenBank/DDBJ whole genome shotgun (WGS) entry which is preliminary data.</text>
</comment>
<organism evidence="2">
    <name type="scientific">candidate division WOR-3 bacterium</name>
    <dbReference type="NCBI Taxonomy" id="2052148"/>
    <lineage>
        <taxon>Bacteria</taxon>
        <taxon>Bacteria division WOR-3</taxon>
    </lineage>
</organism>